<evidence type="ECO:0000313" key="2">
    <source>
        <dbReference type="EMBL" id="GAA1743902.1"/>
    </source>
</evidence>
<evidence type="ECO:0000256" key="1">
    <source>
        <dbReference type="SAM" id="MobiDB-lite"/>
    </source>
</evidence>
<dbReference type="RefSeq" id="WP_344060487.1">
    <property type="nucleotide sequence ID" value="NZ_BAAAPN010000002.1"/>
</dbReference>
<dbReference type="EMBL" id="BAAAPN010000002">
    <property type="protein sequence ID" value="GAA1743902.1"/>
    <property type="molecule type" value="Genomic_DNA"/>
</dbReference>
<proteinExistence type="predicted"/>
<organism evidence="2 3">
    <name type="scientific">Nostocoides vanveenii</name>
    <dbReference type="NCBI Taxonomy" id="330835"/>
    <lineage>
        <taxon>Bacteria</taxon>
        <taxon>Bacillati</taxon>
        <taxon>Actinomycetota</taxon>
        <taxon>Actinomycetes</taxon>
        <taxon>Micrococcales</taxon>
        <taxon>Intrasporangiaceae</taxon>
        <taxon>Nostocoides</taxon>
    </lineage>
</organism>
<name>A0ABN2JYL4_9MICO</name>
<dbReference type="Proteomes" id="UP001501475">
    <property type="component" value="Unassembled WGS sequence"/>
</dbReference>
<protein>
    <recommendedName>
        <fullName evidence="4">Secreted protein</fullName>
    </recommendedName>
</protein>
<keyword evidence="3" id="KW-1185">Reference proteome</keyword>
<evidence type="ECO:0008006" key="4">
    <source>
        <dbReference type="Google" id="ProtNLM"/>
    </source>
</evidence>
<sequence length="95" mass="10281">MLSLLVGVVGCAIAGQEVIAAQTFSSSTAVVPAIETQKVDCRKRRCTHLVTFDLDGHRTTARYPDGIATSTYPGPGEPFVVDRRDPRKAMTQKAF</sequence>
<evidence type="ECO:0000313" key="3">
    <source>
        <dbReference type="Proteomes" id="UP001501475"/>
    </source>
</evidence>
<gene>
    <name evidence="2" type="ORF">GCM10009810_00770</name>
</gene>
<feature type="region of interest" description="Disordered" evidence="1">
    <location>
        <begin position="73"/>
        <end position="95"/>
    </location>
</feature>
<accession>A0ABN2JYL4</accession>
<comment type="caution">
    <text evidence="2">The sequence shown here is derived from an EMBL/GenBank/DDBJ whole genome shotgun (WGS) entry which is preliminary data.</text>
</comment>
<reference evidence="2 3" key="1">
    <citation type="journal article" date="2019" name="Int. J. Syst. Evol. Microbiol.">
        <title>The Global Catalogue of Microorganisms (GCM) 10K type strain sequencing project: providing services to taxonomists for standard genome sequencing and annotation.</title>
        <authorList>
            <consortium name="The Broad Institute Genomics Platform"/>
            <consortium name="The Broad Institute Genome Sequencing Center for Infectious Disease"/>
            <person name="Wu L."/>
            <person name="Ma J."/>
        </authorList>
    </citation>
    <scope>NUCLEOTIDE SEQUENCE [LARGE SCALE GENOMIC DNA]</scope>
    <source>
        <strain evidence="2 3">JCM 15591</strain>
    </source>
</reference>